<feature type="region of interest" description="Disordered" evidence="1">
    <location>
        <begin position="139"/>
        <end position="159"/>
    </location>
</feature>
<dbReference type="EMBL" id="LHPF02000003">
    <property type="protein sequence ID" value="PSC74863.1"/>
    <property type="molecule type" value="Genomic_DNA"/>
</dbReference>
<protein>
    <submittedName>
        <fullName evidence="2">Uncharacterized protein</fullName>
    </submittedName>
</protein>
<evidence type="ECO:0000256" key="1">
    <source>
        <dbReference type="SAM" id="MobiDB-lite"/>
    </source>
</evidence>
<sequence length="375" mass="37613">MTGSDRPAGGARRLDMLRQKRNMLRARSEDVGAWAGAAGANGGHQLSFGARQSSDAASLAAAQRRRAAYTLSSSSSSDSEEAAPGDGGQHPAAPSEQELTAKLFAKLGIKQGGHGRGAAGFESDSSWASSPERSRLIKAGAAGGGSTSGGAATPCSKGDERAEVERARGTIAALQQQLAAARAQADGTTQQLRTAQEYAARLEAQLQEADREVAALRAGPAAAAAAGAVDAAAASGAGAQGQELELVAANRQLQRQVEELGAQLAAAAEWQAEVAGMREGLEEMQAAVAESEAARQAAQVELGGALQQREGELMQATARLAAAEAQLAALQGCAGGGALAGFAPGLRPAGELLAAFTISQAQLSAALAEAAALLA</sequence>
<feature type="region of interest" description="Disordered" evidence="1">
    <location>
        <begin position="114"/>
        <end position="133"/>
    </location>
</feature>
<dbReference type="Proteomes" id="UP000239649">
    <property type="component" value="Unassembled WGS sequence"/>
</dbReference>
<comment type="caution">
    <text evidence="2">The sequence shown here is derived from an EMBL/GenBank/DDBJ whole genome shotgun (WGS) entry which is preliminary data.</text>
</comment>
<proteinExistence type="predicted"/>
<keyword evidence="3" id="KW-1185">Reference proteome</keyword>
<name>A0A2P6VL95_9CHLO</name>
<organism evidence="2 3">
    <name type="scientific">Micractinium conductrix</name>
    <dbReference type="NCBI Taxonomy" id="554055"/>
    <lineage>
        <taxon>Eukaryota</taxon>
        <taxon>Viridiplantae</taxon>
        <taxon>Chlorophyta</taxon>
        <taxon>core chlorophytes</taxon>
        <taxon>Trebouxiophyceae</taxon>
        <taxon>Chlorellales</taxon>
        <taxon>Chlorellaceae</taxon>
        <taxon>Chlorella clade</taxon>
        <taxon>Micractinium</taxon>
    </lineage>
</organism>
<accession>A0A2P6VL95</accession>
<gene>
    <name evidence="2" type="ORF">C2E20_1752</name>
</gene>
<evidence type="ECO:0000313" key="3">
    <source>
        <dbReference type="Proteomes" id="UP000239649"/>
    </source>
</evidence>
<dbReference type="AlphaFoldDB" id="A0A2P6VL95"/>
<feature type="region of interest" description="Disordered" evidence="1">
    <location>
        <begin position="63"/>
        <end position="98"/>
    </location>
</feature>
<reference evidence="2 3" key="1">
    <citation type="journal article" date="2018" name="Plant J.">
        <title>Genome sequences of Chlorella sorokiniana UTEX 1602 and Micractinium conductrix SAG 241.80: implications to maltose excretion by a green alga.</title>
        <authorList>
            <person name="Arriola M.B."/>
            <person name="Velmurugan N."/>
            <person name="Zhang Y."/>
            <person name="Plunkett M.H."/>
            <person name="Hondzo H."/>
            <person name="Barney B.M."/>
        </authorList>
    </citation>
    <scope>NUCLEOTIDE SEQUENCE [LARGE SCALE GENOMIC DNA]</scope>
    <source>
        <strain evidence="2 3">SAG 241.80</strain>
    </source>
</reference>
<evidence type="ECO:0000313" key="2">
    <source>
        <dbReference type="EMBL" id="PSC74863.1"/>
    </source>
</evidence>